<proteinExistence type="predicted"/>
<evidence type="ECO:0000313" key="1">
    <source>
        <dbReference type="EMBL" id="KAK7025327.1"/>
    </source>
</evidence>
<name>A0AAW0BH51_9AGAR</name>
<evidence type="ECO:0000313" key="2">
    <source>
        <dbReference type="Proteomes" id="UP001383192"/>
    </source>
</evidence>
<reference evidence="1 2" key="1">
    <citation type="submission" date="2024-01" db="EMBL/GenBank/DDBJ databases">
        <title>A draft genome for a cacao thread blight-causing isolate of Paramarasmius palmivorus.</title>
        <authorList>
            <person name="Baruah I.K."/>
            <person name="Bukari Y."/>
            <person name="Amoako-Attah I."/>
            <person name="Meinhardt L.W."/>
            <person name="Bailey B.A."/>
            <person name="Cohen S.P."/>
        </authorList>
    </citation>
    <scope>NUCLEOTIDE SEQUENCE [LARGE SCALE GENOMIC DNA]</scope>
    <source>
        <strain evidence="1 2">GH-12</strain>
    </source>
</reference>
<organism evidence="1 2">
    <name type="scientific">Paramarasmius palmivorus</name>
    <dbReference type="NCBI Taxonomy" id="297713"/>
    <lineage>
        <taxon>Eukaryota</taxon>
        <taxon>Fungi</taxon>
        <taxon>Dikarya</taxon>
        <taxon>Basidiomycota</taxon>
        <taxon>Agaricomycotina</taxon>
        <taxon>Agaricomycetes</taxon>
        <taxon>Agaricomycetidae</taxon>
        <taxon>Agaricales</taxon>
        <taxon>Marasmiineae</taxon>
        <taxon>Marasmiaceae</taxon>
        <taxon>Paramarasmius</taxon>
    </lineage>
</organism>
<comment type="caution">
    <text evidence="1">The sequence shown here is derived from an EMBL/GenBank/DDBJ whole genome shotgun (WGS) entry which is preliminary data.</text>
</comment>
<dbReference type="PANTHER" id="PTHR33129">
    <property type="entry name" value="PROTEIN KINASE DOMAIN-CONTAINING PROTEIN-RELATED"/>
    <property type="match status" value="1"/>
</dbReference>
<protein>
    <submittedName>
        <fullName evidence="1">Uncharacterized protein</fullName>
    </submittedName>
</protein>
<dbReference type="EMBL" id="JAYKXP010000117">
    <property type="protein sequence ID" value="KAK7025327.1"/>
    <property type="molecule type" value="Genomic_DNA"/>
</dbReference>
<accession>A0AAW0BH51</accession>
<dbReference type="InterPro" id="IPR052980">
    <property type="entry name" value="Crinkler_effector"/>
</dbReference>
<keyword evidence="2" id="KW-1185">Reference proteome</keyword>
<gene>
    <name evidence="1" type="ORF">VNI00_016109</name>
</gene>
<sequence length="527" mass="58362">MKQNTQLSEFYTKAWGKKWPYHKGTIFKTDICKDNAVLDDGTAGNRYGAMALEIPDQLDYICYEGISAIAETLFVPVALRDSLVVRREYEFLRESIEWGEEISDRRGIVVTGQPGIGKTTFLIYLFLHRLEHKLPTAVQFSSTKIFIFNEQGAFPYARDEFDERGTIGAMLKDCWALADSNANVLQPCELFQVHAERLIQAASPNAARWKEWVKQLGGTCIVSDLPSVLEIAAILKELGLDLSSAIPLVRKWGFSTRTITELTEHPRKEVIYKQNASRAAQAICNSPSIITDLSSVNPTGPESGGSNLLFLRPERLLADDGTIAVSSSIPFIPTRHLGEIFDEARSRLSNLRAIELFCTLSSHALTRSSAAWKHEVDMHTRMSSGGSALVIKSHGGKDQMQMQPSTCPLLTGTAAGIRTAAVNGSFYWMPSVSNFPGIDGVLGDTACNLYALQATIATEHDDPRAGIQAIWDQLTPEKRKGRTWHFVVVGNDPAMVDIHVKRFSDELATFTLGRSPKVRIKVWGCLL</sequence>
<dbReference type="Proteomes" id="UP001383192">
    <property type="component" value="Unassembled WGS sequence"/>
</dbReference>
<dbReference type="PANTHER" id="PTHR33129:SF1">
    <property type="entry name" value="ATP-BINDING PROTEIN"/>
    <property type="match status" value="1"/>
</dbReference>
<dbReference type="AlphaFoldDB" id="A0AAW0BH51"/>